<feature type="region of interest" description="Disordered" evidence="1">
    <location>
        <begin position="1"/>
        <end position="33"/>
    </location>
</feature>
<sequence length="170" mass="19611">MPTARAVPDGGSIPKCRKNDPIRPSTTFPSEFPWRTSQINQTSPHNCFLFFFIESYEAQDNSDKSGQIPNSELPKIPTKRLRFKISLFFRKRNSVTSQNAATSPRETTSSTMDINAHCALYRRCRQIFNGELQVFSDIRVRERFETENLCNKTFQNGEGIRSRRAIERAK</sequence>
<organism evidence="2 3">
    <name type="scientific">Pandoraea apista</name>
    <dbReference type="NCBI Taxonomy" id="93218"/>
    <lineage>
        <taxon>Bacteria</taxon>
        <taxon>Pseudomonadati</taxon>
        <taxon>Pseudomonadota</taxon>
        <taxon>Betaproteobacteria</taxon>
        <taxon>Burkholderiales</taxon>
        <taxon>Burkholderiaceae</taxon>
        <taxon>Pandoraea</taxon>
    </lineage>
</organism>
<gene>
    <name evidence="2" type="ORF">EJE83_04990</name>
</gene>
<comment type="caution">
    <text evidence="2">The sequence shown here is derived from an EMBL/GenBank/DDBJ whole genome shotgun (WGS) entry which is preliminary data.</text>
</comment>
<evidence type="ECO:0000256" key="1">
    <source>
        <dbReference type="SAM" id="MobiDB-lite"/>
    </source>
</evidence>
<keyword evidence="3" id="KW-1185">Reference proteome</keyword>
<feature type="compositionally biased region" description="Polar residues" evidence="1">
    <location>
        <begin position="24"/>
        <end position="33"/>
    </location>
</feature>
<evidence type="ECO:0000313" key="2">
    <source>
        <dbReference type="EMBL" id="RSK84749.1"/>
    </source>
</evidence>
<reference evidence="2 3" key="1">
    <citation type="submission" date="2018-12" db="EMBL/GenBank/DDBJ databases">
        <title>Whole genome sequence of a Pandoraea apista isolate from a patient with cystic fibrosis.</title>
        <authorList>
            <person name="Kenna D.T."/>
            <person name="Turton J.F."/>
        </authorList>
    </citation>
    <scope>NUCLEOTIDE SEQUENCE [LARGE SCALE GENOMIC DNA]</scope>
    <source>
        <strain evidence="2 3">Pa13324</strain>
    </source>
</reference>
<name>A0ABX9ZU95_9BURK</name>
<accession>A0ABX9ZU95</accession>
<evidence type="ECO:0000313" key="3">
    <source>
        <dbReference type="Proteomes" id="UP000270216"/>
    </source>
</evidence>
<dbReference type="Proteomes" id="UP000270216">
    <property type="component" value="Unassembled WGS sequence"/>
</dbReference>
<protein>
    <submittedName>
        <fullName evidence="2">Uncharacterized protein</fullName>
    </submittedName>
</protein>
<dbReference type="RefSeq" id="WP_124988625.1">
    <property type="nucleotide sequence ID" value="NZ_PYYA01000001.1"/>
</dbReference>
<proteinExistence type="predicted"/>
<dbReference type="EMBL" id="RWHX01000005">
    <property type="protein sequence ID" value="RSK84749.1"/>
    <property type="molecule type" value="Genomic_DNA"/>
</dbReference>